<feature type="compositionally biased region" description="Low complexity" evidence="5">
    <location>
        <begin position="536"/>
        <end position="568"/>
    </location>
</feature>
<evidence type="ECO:0000256" key="1">
    <source>
        <dbReference type="ARBA" id="ARBA00022723"/>
    </source>
</evidence>
<evidence type="ECO:0000256" key="4">
    <source>
        <dbReference type="PROSITE-ProRule" id="PRU00146"/>
    </source>
</evidence>
<dbReference type="InterPro" id="IPR019787">
    <property type="entry name" value="Znf_PHD-finger"/>
</dbReference>
<dbReference type="InterPro" id="IPR013083">
    <property type="entry name" value="Znf_RING/FYVE/PHD"/>
</dbReference>
<keyword evidence="1" id="KW-0479">Metal-binding</keyword>
<protein>
    <recommendedName>
        <fullName evidence="6">PHD-type domain-containing protein</fullName>
    </recommendedName>
</protein>
<comment type="caution">
    <text evidence="7">The sequence shown here is derived from an EMBL/GenBank/DDBJ whole genome shotgun (WGS) entry which is preliminary data.</text>
</comment>
<evidence type="ECO:0000313" key="8">
    <source>
        <dbReference type="Proteomes" id="UP001345013"/>
    </source>
</evidence>
<evidence type="ECO:0000256" key="5">
    <source>
        <dbReference type="SAM" id="MobiDB-lite"/>
    </source>
</evidence>
<dbReference type="Proteomes" id="UP001345013">
    <property type="component" value="Unassembled WGS sequence"/>
</dbReference>
<dbReference type="InterPro" id="IPR019786">
    <property type="entry name" value="Zinc_finger_PHD-type_CS"/>
</dbReference>
<feature type="region of interest" description="Disordered" evidence="5">
    <location>
        <begin position="1"/>
        <end position="40"/>
    </location>
</feature>
<dbReference type="PROSITE" id="PS01359">
    <property type="entry name" value="ZF_PHD_1"/>
    <property type="match status" value="1"/>
</dbReference>
<dbReference type="InterPro" id="IPR011011">
    <property type="entry name" value="Znf_FYVE_PHD"/>
</dbReference>
<evidence type="ECO:0000256" key="3">
    <source>
        <dbReference type="ARBA" id="ARBA00022833"/>
    </source>
</evidence>
<feature type="region of interest" description="Disordered" evidence="5">
    <location>
        <begin position="450"/>
        <end position="616"/>
    </location>
</feature>
<feature type="compositionally biased region" description="Acidic residues" evidence="5">
    <location>
        <begin position="67"/>
        <end position="77"/>
    </location>
</feature>
<feature type="region of interest" description="Disordered" evidence="5">
    <location>
        <begin position="358"/>
        <end position="377"/>
    </location>
</feature>
<feature type="compositionally biased region" description="Polar residues" evidence="5">
    <location>
        <begin position="238"/>
        <end position="263"/>
    </location>
</feature>
<feature type="compositionally biased region" description="Acidic residues" evidence="5">
    <location>
        <begin position="208"/>
        <end position="221"/>
    </location>
</feature>
<sequence length="664" mass="71309">MDGVKTLPGAPPRRGSFQEDIDLGLAGSPPSKNRTPSISAAIQANNDAVSNNHALSATSASIYLDDDDDAMLTDDDPGFMKSASASRRNSTTPATASQPWPSHTQSPSTDGDVIEVNQNAFQLPLDPTSRGKLKNRYIMPDGKVINGKGLGRGRPGVKRGPRKSALSREITEPGSDAAVAASTPSPAPQAKQVSSKRKRKDSDVIKADDEEDEEEDDDDLDDFSRESTPEYNPAAATHTRSGRQSQKPATIITPVTSTASPSTKRPAITPSTSSPSIKKHPKIKPKVYRGREQFALCEHCLRQHGPPGNVIVFCDACNKCWHQRCHDPRIPKEVVEDTQAEWFCTACDKILHPKRKTKALPKPTAQVAQATPPPTIVPDATPTAAKVIPRYSLPLVPGMSLTLAQRKDYLSSLAKERLVEIVLQAANLAPNMPIFETPLHLTPQFLPGQPYPIFVQPQPPTKIPPQLQSQPQPQPQPQPEEIQPDNQQHPSAASPPFDMNIASMPPPPPPSQLPPHLRAQFTSSLAASGHMPPQPASSSSSVPTISPSASTSTSPVQPSSSASEAAPTNTNFPTNRPIYTHPTAGTPTKPNTQPTPPVLPSGPSTTDPDADEEDEGYYDDFDEMALLYPKPGKGAYDLAIPPESSDLGIMLEGPECVTFSHVVY</sequence>
<dbReference type="InterPro" id="IPR001965">
    <property type="entry name" value="Znf_PHD"/>
</dbReference>
<accession>A0ABR0KPV7</accession>
<evidence type="ECO:0000256" key="2">
    <source>
        <dbReference type="ARBA" id="ARBA00022771"/>
    </source>
</evidence>
<reference evidence="7 8" key="1">
    <citation type="submission" date="2023-08" db="EMBL/GenBank/DDBJ databases">
        <title>Black Yeasts Isolated from many extreme environments.</title>
        <authorList>
            <person name="Coleine C."/>
            <person name="Stajich J.E."/>
            <person name="Selbmann L."/>
        </authorList>
    </citation>
    <scope>NUCLEOTIDE SEQUENCE [LARGE SCALE GENOMIC DNA]</scope>
    <source>
        <strain evidence="7 8">CCFEE 5885</strain>
    </source>
</reference>
<dbReference type="EMBL" id="JAVRRG010000003">
    <property type="protein sequence ID" value="KAK5102198.1"/>
    <property type="molecule type" value="Genomic_DNA"/>
</dbReference>
<keyword evidence="2 4" id="KW-0863">Zinc-finger</keyword>
<keyword evidence="3" id="KW-0862">Zinc</keyword>
<dbReference type="SUPFAM" id="SSF57903">
    <property type="entry name" value="FYVE/PHD zinc finger"/>
    <property type="match status" value="1"/>
</dbReference>
<dbReference type="PROSITE" id="PS50016">
    <property type="entry name" value="ZF_PHD_2"/>
    <property type="match status" value="1"/>
</dbReference>
<dbReference type="Gene3D" id="3.30.40.10">
    <property type="entry name" value="Zinc/RING finger domain, C3HC4 (zinc finger)"/>
    <property type="match status" value="1"/>
</dbReference>
<dbReference type="Pfam" id="PF00628">
    <property type="entry name" value="PHD"/>
    <property type="match status" value="1"/>
</dbReference>
<evidence type="ECO:0000313" key="7">
    <source>
        <dbReference type="EMBL" id="KAK5102198.1"/>
    </source>
</evidence>
<dbReference type="CDD" id="cd15502">
    <property type="entry name" value="PHD_Phf1p_Phf2p_like"/>
    <property type="match status" value="1"/>
</dbReference>
<feature type="compositionally biased region" description="Polar residues" evidence="5">
    <location>
        <begin position="83"/>
        <end position="109"/>
    </location>
</feature>
<feature type="compositionally biased region" description="Polar residues" evidence="5">
    <location>
        <begin position="30"/>
        <end position="40"/>
    </location>
</feature>
<organism evidence="7 8">
    <name type="scientific">Lithohypha guttulata</name>
    <dbReference type="NCBI Taxonomy" id="1690604"/>
    <lineage>
        <taxon>Eukaryota</taxon>
        <taxon>Fungi</taxon>
        <taxon>Dikarya</taxon>
        <taxon>Ascomycota</taxon>
        <taxon>Pezizomycotina</taxon>
        <taxon>Eurotiomycetes</taxon>
        <taxon>Chaetothyriomycetidae</taxon>
        <taxon>Chaetothyriales</taxon>
        <taxon>Trichomeriaceae</taxon>
        <taxon>Lithohypha</taxon>
    </lineage>
</organism>
<name>A0ABR0KPV7_9EURO</name>
<evidence type="ECO:0000259" key="6">
    <source>
        <dbReference type="PROSITE" id="PS50016"/>
    </source>
</evidence>
<feature type="region of interest" description="Disordered" evidence="5">
    <location>
        <begin position="67"/>
        <end position="283"/>
    </location>
</feature>
<proteinExistence type="predicted"/>
<keyword evidence="8" id="KW-1185">Reference proteome</keyword>
<gene>
    <name evidence="7" type="ORF">LTR24_000430</name>
</gene>
<feature type="compositionally biased region" description="Low complexity" evidence="5">
    <location>
        <begin position="479"/>
        <end position="488"/>
    </location>
</feature>
<dbReference type="SMART" id="SM00249">
    <property type="entry name" value="PHD"/>
    <property type="match status" value="1"/>
</dbReference>
<feature type="compositionally biased region" description="Pro residues" evidence="5">
    <location>
        <begin position="504"/>
        <end position="513"/>
    </location>
</feature>
<feature type="compositionally biased region" description="Low complexity" evidence="5">
    <location>
        <begin position="361"/>
        <end position="370"/>
    </location>
</feature>
<feature type="domain" description="PHD-type" evidence="6">
    <location>
        <begin position="294"/>
        <end position="350"/>
    </location>
</feature>
<feature type="compositionally biased region" description="Low complexity" evidence="5">
    <location>
        <begin position="175"/>
        <end position="190"/>
    </location>
</feature>